<evidence type="ECO:0000256" key="2">
    <source>
        <dbReference type="ARBA" id="ARBA00022723"/>
    </source>
</evidence>
<evidence type="ECO:0008006" key="8">
    <source>
        <dbReference type="Google" id="ProtNLM"/>
    </source>
</evidence>
<accession>A0A4Y7PIN0</accession>
<keyword evidence="5" id="KW-0539">Nucleus</keyword>
<dbReference type="SUPFAM" id="SSF53098">
    <property type="entry name" value="Ribonuclease H-like"/>
    <property type="match status" value="1"/>
</dbReference>
<evidence type="ECO:0000256" key="4">
    <source>
        <dbReference type="ARBA" id="ARBA00022833"/>
    </source>
</evidence>
<keyword evidence="4" id="KW-0862">Zinc</keyword>
<evidence type="ECO:0000256" key="1">
    <source>
        <dbReference type="ARBA" id="ARBA00004123"/>
    </source>
</evidence>
<evidence type="ECO:0000313" key="6">
    <source>
        <dbReference type="EMBL" id="TDL14851.1"/>
    </source>
</evidence>
<dbReference type="OrthoDB" id="3247971at2759"/>
<keyword evidence="7" id="KW-1185">Reference proteome</keyword>
<dbReference type="AlphaFoldDB" id="A0A4Y7PIN0"/>
<keyword evidence="3" id="KW-0863">Zinc-finger</keyword>
<keyword evidence="2" id="KW-0479">Metal-binding</keyword>
<dbReference type="VEuPathDB" id="FungiDB:BD410DRAFT_682810"/>
<dbReference type="GO" id="GO:0005634">
    <property type="term" value="C:nucleus"/>
    <property type="evidence" value="ECO:0007669"/>
    <property type="project" value="UniProtKB-SubCell"/>
</dbReference>
<reference evidence="6 7" key="1">
    <citation type="submission" date="2018-06" db="EMBL/GenBank/DDBJ databases">
        <title>A transcriptomic atlas of mushroom development highlights an independent origin of complex multicellularity.</title>
        <authorList>
            <consortium name="DOE Joint Genome Institute"/>
            <person name="Krizsan K."/>
            <person name="Almasi E."/>
            <person name="Merenyi Z."/>
            <person name="Sahu N."/>
            <person name="Viragh M."/>
            <person name="Koszo T."/>
            <person name="Mondo S."/>
            <person name="Kiss B."/>
            <person name="Balint B."/>
            <person name="Kues U."/>
            <person name="Barry K."/>
            <person name="Hegedus J.C."/>
            <person name="Henrissat B."/>
            <person name="Johnson J."/>
            <person name="Lipzen A."/>
            <person name="Ohm R."/>
            <person name="Nagy I."/>
            <person name="Pangilinan J."/>
            <person name="Yan J."/>
            <person name="Xiong Y."/>
            <person name="Grigoriev I.V."/>
            <person name="Hibbett D.S."/>
            <person name="Nagy L.G."/>
        </authorList>
    </citation>
    <scope>NUCLEOTIDE SEQUENCE [LARGE SCALE GENOMIC DNA]</scope>
    <source>
        <strain evidence="6 7">SZMC22713</strain>
    </source>
</reference>
<gene>
    <name evidence="6" type="ORF">BD410DRAFT_682810</name>
</gene>
<dbReference type="GO" id="GO:0008270">
    <property type="term" value="F:zinc ion binding"/>
    <property type="evidence" value="ECO:0007669"/>
    <property type="project" value="UniProtKB-KW"/>
</dbReference>
<dbReference type="InterPro" id="IPR052035">
    <property type="entry name" value="ZnF_BED_domain_contain"/>
</dbReference>
<evidence type="ECO:0000313" key="7">
    <source>
        <dbReference type="Proteomes" id="UP000294933"/>
    </source>
</evidence>
<feature type="non-terminal residue" evidence="6">
    <location>
        <position position="1"/>
    </location>
</feature>
<dbReference type="EMBL" id="ML170304">
    <property type="protein sequence ID" value="TDL14851.1"/>
    <property type="molecule type" value="Genomic_DNA"/>
</dbReference>
<dbReference type="InterPro" id="IPR012337">
    <property type="entry name" value="RNaseH-like_sf"/>
</dbReference>
<dbReference type="STRING" id="50990.A0A4Y7PIN0"/>
<evidence type="ECO:0000256" key="5">
    <source>
        <dbReference type="ARBA" id="ARBA00023242"/>
    </source>
</evidence>
<dbReference type="Proteomes" id="UP000294933">
    <property type="component" value="Unassembled WGS sequence"/>
</dbReference>
<feature type="non-terminal residue" evidence="6">
    <location>
        <position position="114"/>
    </location>
</feature>
<evidence type="ECO:0000256" key="3">
    <source>
        <dbReference type="ARBA" id="ARBA00022771"/>
    </source>
</evidence>
<comment type="subcellular location">
    <subcellularLocation>
        <location evidence="1">Nucleus</location>
    </subcellularLocation>
</comment>
<dbReference type="PANTHER" id="PTHR46481">
    <property type="entry name" value="ZINC FINGER BED DOMAIN-CONTAINING PROTEIN 4"/>
    <property type="match status" value="1"/>
</dbReference>
<organism evidence="6 7">
    <name type="scientific">Rickenella mellea</name>
    <dbReference type="NCBI Taxonomy" id="50990"/>
    <lineage>
        <taxon>Eukaryota</taxon>
        <taxon>Fungi</taxon>
        <taxon>Dikarya</taxon>
        <taxon>Basidiomycota</taxon>
        <taxon>Agaricomycotina</taxon>
        <taxon>Agaricomycetes</taxon>
        <taxon>Hymenochaetales</taxon>
        <taxon>Rickenellaceae</taxon>
        <taxon>Rickenella</taxon>
    </lineage>
</organism>
<name>A0A4Y7PIN0_9AGAM</name>
<sequence>DPELQSMFEMLCSKVDLASRVTVSRDIKEIFTITRANVSKLLANSPRSLHAGIDGWTSPNIISVLGITIQYFNRDEGKIISFILDFIILKRRHTGVYLAEELAKAFQEYGIEKK</sequence>
<protein>
    <recommendedName>
        <fullName evidence="8">DUF659 domain-containing protein</fullName>
    </recommendedName>
</protein>
<proteinExistence type="predicted"/>
<dbReference type="PANTHER" id="PTHR46481:SF10">
    <property type="entry name" value="ZINC FINGER BED DOMAIN-CONTAINING PROTEIN 39"/>
    <property type="match status" value="1"/>
</dbReference>